<comment type="caution">
    <text evidence="1">The sequence shown here is derived from an EMBL/GenBank/DDBJ whole genome shotgun (WGS) entry which is preliminary data.</text>
</comment>
<evidence type="ECO:0000313" key="1">
    <source>
        <dbReference type="EMBL" id="GBP46492.1"/>
    </source>
</evidence>
<accession>A0A4C1W7H3</accession>
<reference evidence="1 2" key="1">
    <citation type="journal article" date="2019" name="Commun. Biol.">
        <title>The bagworm genome reveals a unique fibroin gene that provides high tensile strength.</title>
        <authorList>
            <person name="Kono N."/>
            <person name="Nakamura H."/>
            <person name="Ohtoshi R."/>
            <person name="Tomita M."/>
            <person name="Numata K."/>
            <person name="Arakawa K."/>
        </authorList>
    </citation>
    <scope>NUCLEOTIDE SEQUENCE [LARGE SCALE GENOMIC DNA]</scope>
</reference>
<dbReference type="Proteomes" id="UP000299102">
    <property type="component" value="Unassembled WGS sequence"/>
</dbReference>
<sequence length="142" mass="15497">MSSLGLRVFMDCSDHLLSDGSLALFPSNMLLMKRRKAYTSDPIAAISACNLYGGRAPCTKNCENAGSAMCAVRIAIFAFRPRYRKRKGPDSLPAHIKMKGSLSVPDKALRPRNYINLSYDSSNNNLRAGRISGTNSEPSIPV</sequence>
<proteinExistence type="predicted"/>
<protein>
    <submittedName>
        <fullName evidence="1">Uncharacterized protein</fullName>
    </submittedName>
</protein>
<dbReference type="EMBL" id="BGZK01000485">
    <property type="protein sequence ID" value="GBP46492.1"/>
    <property type="molecule type" value="Genomic_DNA"/>
</dbReference>
<dbReference type="AlphaFoldDB" id="A0A4C1W7H3"/>
<evidence type="ECO:0000313" key="2">
    <source>
        <dbReference type="Proteomes" id="UP000299102"/>
    </source>
</evidence>
<name>A0A4C1W7H3_EUMVA</name>
<gene>
    <name evidence="1" type="ORF">EVAR_45912_1</name>
</gene>
<organism evidence="1 2">
    <name type="scientific">Eumeta variegata</name>
    <name type="common">Bagworm moth</name>
    <name type="synonym">Eumeta japonica</name>
    <dbReference type="NCBI Taxonomy" id="151549"/>
    <lineage>
        <taxon>Eukaryota</taxon>
        <taxon>Metazoa</taxon>
        <taxon>Ecdysozoa</taxon>
        <taxon>Arthropoda</taxon>
        <taxon>Hexapoda</taxon>
        <taxon>Insecta</taxon>
        <taxon>Pterygota</taxon>
        <taxon>Neoptera</taxon>
        <taxon>Endopterygota</taxon>
        <taxon>Lepidoptera</taxon>
        <taxon>Glossata</taxon>
        <taxon>Ditrysia</taxon>
        <taxon>Tineoidea</taxon>
        <taxon>Psychidae</taxon>
        <taxon>Oiketicinae</taxon>
        <taxon>Eumeta</taxon>
    </lineage>
</organism>
<keyword evidence="2" id="KW-1185">Reference proteome</keyword>